<name>I3TS66_TISMK</name>
<dbReference type="EMBL" id="CP003237">
    <property type="protein sequence ID" value="AFK55604.1"/>
    <property type="molecule type" value="Genomic_DNA"/>
</dbReference>
<keyword evidence="2" id="KW-1185">Reference proteome</keyword>
<reference evidence="1 2" key="1">
    <citation type="journal article" date="2012" name="J. Am. Chem. Soc.">
        <title>Bacterial biosynthesis and maturation of the didemnin anti-cancer agents.</title>
        <authorList>
            <person name="Xu Y."/>
            <person name="Kersten R.D."/>
            <person name="Nam S.J."/>
            <person name="Lu L."/>
            <person name="Al-Suwailem A.M."/>
            <person name="Zheng H."/>
            <person name="Fenical W."/>
            <person name="Dorrestein P.C."/>
            <person name="Moore B.S."/>
            <person name="Qian P.Y."/>
        </authorList>
    </citation>
    <scope>NUCLEOTIDE SEQUENCE [LARGE SCALE GENOMIC DNA]</scope>
    <source>
        <strain evidence="1 2">KA081020-065</strain>
    </source>
</reference>
<organism evidence="1 2">
    <name type="scientific">Tistrella mobilis (strain KA081020-065)</name>
    <dbReference type="NCBI Taxonomy" id="1110502"/>
    <lineage>
        <taxon>Bacteria</taxon>
        <taxon>Pseudomonadati</taxon>
        <taxon>Pseudomonadota</taxon>
        <taxon>Alphaproteobacteria</taxon>
        <taxon>Geminicoccales</taxon>
        <taxon>Geminicoccaceae</taxon>
        <taxon>Tistrella</taxon>
    </lineage>
</organism>
<dbReference type="Proteomes" id="UP000005258">
    <property type="component" value="Plasmid pTM1"/>
</dbReference>
<keyword evidence="1" id="KW-0614">Plasmid</keyword>
<protein>
    <submittedName>
        <fullName evidence="1">Uncharacterized protein</fullName>
    </submittedName>
</protein>
<evidence type="ECO:0000313" key="2">
    <source>
        <dbReference type="Proteomes" id="UP000005258"/>
    </source>
</evidence>
<accession>I3TS66</accession>
<geneLocation type="plasmid" evidence="1 2">
    <name>pTM1</name>
</geneLocation>
<gene>
    <name evidence="1" type="ordered locus">TMO_a0201</name>
</gene>
<dbReference type="HOGENOM" id="CLU_2439877_0_0_5"/>
<proteinExistence type="predicted"/>
<dbReference type="AlphaFoldDB" id="I3TS66"/>
<evidence type="ECO:0000313" key="1">
    <source>
        <dbReference type="EMBL" id="AFK55604.1"/>
    </source>
</evidence>
<sequence length="90" mass="10336">MILRRGTASYPTYHSACTVHFALENQRQDFQTATAGLIDELRRREGPLSRSGNISDEFIARRLLDKLMFWEGQYLRTGELPDHIDCPPSP</sequence>
<dbReference type="KEGG" id="tmo:TMO_a0201"/>